<protein>
    <submittedName>
        <fullName evidence="2">Potassium transporter peripheral membrane component</fullName>
    </submittedName>
</protein>
<evidence type="ECO:0000313" key="2">
    <source>
        <dbReference type="EMBL" id="MTV90638.1"/>
    </source>
</evidence>
<reference evidence="3 4" key="1">
    <citation type="submission" date="2019-04" db="EMBL/GenBank/DDBJ databases">
        <authorList>
            <consortium name="Pathogen Informatics"/>
        </authorList>
    </citation>
    <scope>NUCLEOTIDE SEQUENCE [LARGE SCALE GENOMIC DNA]</scope>
    <source>
        <strain evidence="3 4">GPSC535</strain>
    </source>
</reference>
<dbReference type="InterPro" id="IPR045792">
    <property type="entry name" value="DUF6036"/>
</dbReference>
<dbReference type="AlphaFoldDB" id="A0A0B7LDJ6"/>
<evidence type="ECO:0000313" key="3">
    <source>
        <dbReference type="EMBL" id="VST75440.1"/>
    </source>
</evidence>
<evidence type="ECO:0000259" key="1">
    <source>
        <dbReference type="Pfam" id="PF19502"/>
    </source>
</evidence>
<accession>A0A0B7LDJ6</accession>
<organism evidence="2 5">
    <name type="scientific">Streptococcus pneumoniae</name>
    <dbReference type="NCBI Taxonomy" id="1313"/>
    <lineage>
        <taxon>Bacteria</taxon>
        <taxon>Bacillati</taxon>
        <taxon>Bacillota</taxon>
        <taxon>Bacilli</taxon>
        <taxon>Lactobacillales</taxon>
        <taxon>Streptococcaceae</taxon>
        <taxon>Streptococcus</taxon>
    </lineage>
</organism>
<dbReference type="EMBL" id="CABCSJ010000011">
    <property type="protein sequence ID" value="VST75440.1"/>
    <property type="molecule type" value="Genomic_DNA"/>
</dbReference>
<feature type="domain" description="DUF6036" evidence="1">
    <location>
        <begin position="3"/>
        <end position="127"/>
    </location>
</feature>
<dbReference type="Proteomes" id="UP000405447">
    <property type="component" value="Unassembled WGS sequence"/>
</dbReference>
<evidence type="ECO:0000313" key="5">
    <source>
        <dbReference type="Proteomes" id="UP000476212"/>
    </source>
</evidence>
<comment type="caution">
    <text evidence="2">The sequence shown here is derived from an EMBL/GenBank/DDBJ whole genome shotgun (WGS) entry which is preliminary data.</text>
</comment>
<reference evidence="2 5" key="2">
    <citation type="submission" date="2019-11" db="EMBL/GenBank/DDBJ databases">
        <title>Growth characteristics of pneumococcus vary with the chemical composition of the capsule and with environmental conditions.</title>
        <authorList>
            <person name="Tothpal A."/>
            <person name="Desobry K."/>
            <person name="Joshi S."/>
            <person name="Wyllie A.L."/>
            <person name="Weinberger D.M."/>
        </authorList>
    </citation>
    <scope>NUCLEOTIDE SEQUENCE [LARGE SCALE GENOMIC DNA]</scope>
    <source>
        <strain evidence="5">pnumococcus15C</strain>
        <strain evidence="2">Pnumococcus15C</strain>
    </source>
</reference>
<dbReference type="Pfam" id="PF19502">
    <property type="entry name" value="DUF6036"/>
    <property type="match status" value="1"/>
</dbReference>
<dbReference type="Proteomes" id="UP000476212">
    <property type="component" value="Unassembled WGS sequence"/>
</dbReference>
<dbReference type="RefSeq" id="WP_000359824.1">
    <property type="nucleotide sequence ID" value="NZ_AP019192.2"/>
</dbReference>
<sequence length="185" mass="21717">MDKMKPVFQALNKELIQENLTLTIICVGGYVLEYHGLRATQDVDAFYDQNQKINEIIARVGKQFNLNTHEELWLNNHVANMNKQPPLSLCESLYSFENLTVLVVPIEYVLGMKMMSIREQDLKDIGAIIKYKNFHSPFDTFKYLKDMGFDTIDLSVLLEGFSYAYGMDWLEKFFKENQDKLREFY</sequence>
<gene>
    <name evidence="2" type="ORF">GM544_09165</name>
    <name evidence="3" type="ORF">SAMEA3389245_02104</name>
</gene>
<name>A0A0B7LDJ6_STREE</name>
<dbReference type="EMBL" id="WNIB01000056">
    <property type="protein sequence ID" value="MTV90638.1"/>
    <property type="molecule type" value="Genomic_DNA"/>
</dbReference>
<evidence type="ECO:0000313" key="4">
    <source>
        <dbReference type="Proteomes" id="UP000405447"/>
    </source>
</evidence>
<proteinExistence type="predicted"/>